<feature type="region of interest" description="Disordered" evidence="1">
    <location>
        <begin position="107"/>
        <end position="134"/>
    </location>
</feature>
<accession>A0A7S3HKL2</accession>
<feature type="compositionally biased region" description="Basic residues" evidence="1">
    <location>
        <begin position="125"/>
        <end position="134"/>
    </location>
</feature>
<organism evidence="2">
    <name type="scientific">Spumella elongata</name>
    <dbReference type="NCBI Taxonomy" id="89044"/>
    <lineage>
        <taxon>Eukaryota</taxon>
        <taxon>Sar</taxon>
        <taxon>Stramenopiles</taxon>
        <taxon>Ochrophyta</taxon>
        <taxon>Chrysophyceae</taxon>
        <taxon>Chromulinales</taxon>
        <taxon>Chromulinaceae</taxon>
        <taxon>Spumella</taxon>
    </lineage>
</organism>
<feature type="compositionally biased region" description="Low complexity" evidence="1">
    <location>
        <begin position="115"/>
        <end position="124"/>
    </location>
</feature>
<reference evidence="2" key="1">
    <citation type="submission" date="2021-01" db="EMBL/GenBank/DDBJ databases">
        <authorList>
            <person name="Corre E."/>
            <person name="Pelletier E."/>
            <person name="Niang G."/>
            <person name="Scheremetjew M."/>
            <person name="Finn R."/>
            <person name="Kale V."/>
            <person name="Holt S."/>
            <person name="Cochrane G."/>
            <person name="Meng A."/>
            <person name="Brown T."/>
            <person name="Cohen L."/>
        </authorList>
    </citation>
    <scope>NUCLEOTIDE SEQUENCE</scope>
    <source>
        <strain evidence="2">CCAP 955/1</strain>
    </source>
</reference>
<evidence type="ECO:0000313" key="2">
    <source>
        <dbReference type="EMBL" id="CAE0297742.1"/>
    </source>
</evidence>
<dbReference type="EMBL" id="HBIC01051820">
    <property type="protein sequence ID" value="CAE0297742.1"/>
    <property type="molecule type" value="Transcribed_RNA"/>
</dbReference>
<gene>
    <name evidence="2" type="ORF">SELO1098_LOCUS26596</name>
</gene>
<proteinExistence type="predicted"/>
<dbReference type="AlphaFoldDB" id="A0A7S3HKL2"/>
<protein>
    <submittedName>
        <fullName evidence="2">Uncharacterized protein</fullName>
    </submittedName>
</protein>
<evidence type="ECO:0000256" key="1">
    <source>
        <dbReference type="SAM" id="MobiDB-lite"/>
    </source>
</evidence>
<sequence length="134" mass="14759">MSSPFPCAMLNRAPDKWREWRLGNQVLSLYLPDPKAPPPPVEQKPLCEVSHMCIKALKDKGELPSLAAAIEGLNKAPDSPGGRVREERFRDTLKTVVLAVLTPDEVEDIFPTSESKPPSRSPSKSSRRPSKMGA</sequence>
<name>A0A7S3HKL2_9STRA</name>